<dbReference type="Pfam" id="PF13440">
    <property type="entry name" value="Polysacc_synt_3"/>
    <property type="match status" value="1"/>
</dbReference>
<feature type="transmembrane region" description="Helical" evidence="6">
    <location>
        <begin position="435"/>
        <end position="457"/>
    </location>
</feature>
<feature type="transmembrane region" description="Helical" evidence="6">
    <location>
        <begin position="231"/>
        <end position="255"/>
    </location>
</feature>
<keyword evidence="3 6" id="KW-0812">Transmembrane</keyword>
<dbReference type="GO" id="GO:0005886">
    <property type="term" value="C:plasma membrane"/>
    <property type="evidence" value="ECO:0007669"/>
    <property type="project" value="UniProtKB-SubCell"/>
</dbReference>
<keyword evidence="4 6" id="KW-1133">Transmembrane helix</keyword>
<protein>
    <submittedName>
        <fullName evidence="7">Membrane protein involved in the export of O-antigen and teichoic acid</fullName>
    </submittedName>
</protein>
<feature type="transmembrane region" description="Helical" evidence="6">
    <location>
        <begin position="89"/>
        <end position="111"/>
    </location>
</feature>
<evidence type="ECO:0000313" key="7">
    <source>
        <dbReference type="EMBL" id="AFC99312.1"/>
    </source>
</evidence>
<evidence type="ECO:0000256" key="3">
    <source>
        <dbReference type="ARBA" id="ARBA00022692"/>
    </source>
</evidence>
<feature type="transmembrane region" description="Helical" evidence="6">
    <location>
        <begin position="131"/>
        <end position="152"/>
    </location>
</feature>
<dbReference type="AlphaFoldDB" id="H8I5J3"/>
<gene>
    <name evidence="7" type="ordered locus">Mtc_0547</name>
</gene>
<sequence>MSKSLDSSLRQIAKGTTIIFSGVIASMALNFILRVALVRYTTQGDYGVYSLALTIISMLCIVSTLGLDEGASRYIAYFLGKSDSSGVKRVIFSALALALAASLICAAALFIFSDAIALFFHSRELSNALKIISLAIPSTVLIQILVSITRGFNVSIMKVLFNDVMKPLSFLALLLIVILLGMSFDAIITAYVASTSLTMLAFAAFTLKWYSGHYSAAPDAGGQVTMGLIRFSIPLLSVNMLLMMMSQATTLLLGFFKTPIEVGKFDIAIMMGNLLLTVINSMGYIYMPTASSLYGKNQVEDLKRSYIISTKWGYIGTLPMLFAFLVFPGVVVDLLFGPRYSDVAVLLQVLCLGYLINPLTGPNYHTLISMGKTRIIIESFLANALINLVLSILLIPPMGVIGAAIAVSISVMVANALLTVRLYQLLGVHPFTRNYVASILSSLLLLSLFFFGARWLAIVPAPATAIVCFIAYMAAYAALFIGLRAIDKEDAMILSAVKLRLQSIPVIGQVL</sequence>
<feature type="transmembrane region" description="Helical" evidence="6">
    <location>
        <begin position="267"/>
        <end position="287"/>
    </location>
</feature>
<evidence type="ECO:0000256" key="5">
    <source>
        <dbReference type="ARBA" id="ARBA00023136"/>
    </source>
</evidence>
<feature type="transmembrane region" description="Helical" evidence="6">
    <location>
        <begin position="164"/>
        <end position="184"/>
    </location>
</feature>
<dbReference type="EMBL" id="CP003243">
    <property type="protein sequence ID" value="AFC99312.1"/>
    <property type="molecule type" value="Genomic_DNA"/>
</dbReference>
<dbReference type="KEGG" id="mez:Mtc_0547"/>
<name>H8I5J3_METCZ</name>
<dbReference type="HOGENOM" id="CLU_022017_5_1_2"/>
<dbReference type="PANTHER" id="PTHR30250:SF27">
    <property type="entry name" value="POLYSACCHARIDE BIOSYNTHESIS PROTEIN"/>
    <property type="match status" value="1"/>
</dbReference>
<dbReference type="eggNOG" id="arCOG02209">
    <property type="taxonomic scope" value="Archaea"/>
</dbReference>
<keyword evidence="8" id="KW-1185">Reference proteome</keyword>
<dbReference type="CDD" id="cd13128">
    <property type="entry name" value="MATE_Wzx_like"/>
    <property type="match status" value="1"/>
</dbReference>
<dbReference type="STRING" id="1041930.Mtc_0547"/>
<evidence type="ECO:0000256" key="6">
    <source>
        <dbReference type="SAM" id="Phobius"/>
    </source>
</evidence>
<evidence type="ECO:0000256" key="4">
    <source>
        <dbReference type="ARBA" id="ARBA00022989"/>
    </source>
</evidence>
<accession>H8I5J3</accession>
<feature type="transmembrane region" description="Helical" evidence="6">
    <location>
        <begin position="48"/>
        <end position="68"/>
    </location>
</feature>
<feature type="transmembrane region" description="Helical" evidence="6">
    <location>
        <begin position="463"/>
        <end position="483"/>
    </location>
</feature>
<feature type="transmembrane region" description="Helical" evidence="6">
    <location>
        <begin position="343"/>
        <end position="363"/>
    </location>
</feature>
<comment type="subcellular location">
    <subcellularLocation>
        <location evidence="1">Cell membrane</location>
        <topology evidence="1">Multi-pass membrane protein</topology>
    </subcellularLocation>
</comment>
<proteinExistence type="predicted"/>
<feature type="transmembrane region" description="Helical" evidence="6">
    <location>
        <begin position="401"/>
        <end position="423"/>
    </location>
</feature>
<evidence type="ECO:0000256" key="1">
    <source>
        <dbReference type="ARBA" id="ARBA00004651"/>
    </source>
</evidence>
<dbReference type="InterPro" id="IPR050833">
    <property type="entry name" value="Poly_Biosynth_Transport"/>
</dbReference>
<feature type="transmembrane region" description="Helical" evidence="6">
    <location>
        <begin position="312"/>
        <end position="331"/>
    </location>
</feature>
<dbReference type="Proteomes" id="UP000005233">
    <property type="component" value="Chromosome"/>
</dbReference>
<keyword evidence="5 6" id="KW-0472">Membrane</keyword>
<feature type="transmembrane region" description="Helical" evidence="6">
    <location>
        <begin position="375"/>
        <end position="395"/>
    </location>
</feature>
<feature type="transmembrane region" description="Helical" evidence="6">
    <location>
        <begin position="12"/>
        <end position="36"/>
    </location>
</feature>
<keyword evidence="2" id="KW-1003">Cell membrane</keyword>
<evidence type="ECO:0000313" key="8">
    <source>
        <dbReference type="Proteomes" id="UP000005233"/>
    </source>
</evidence>
<evidence type="ECO:0000256" key="2">
    <source>
        <dbReference type="ARBA" id="ARBA00022475"/>
    </source>
</evidence>
<dbReference type="PANTHER" id="PTHR30250">
    <property type="entry name" value="PST FAMILY PREDICTED COLANIC ACID TRANSPORTER"/>
    <property type="match status" value="1"/>
</dbReference>
<organism evidence="7 8">
    <name type="scientific">Methanocella conradii (strain DSM 24694 / JCM 17849 / CGMCC 1.5162 / HZ254)</name>
    <dbReference type="NCBI Taxonomy" id="1041930"/>
    <lineage>
        <taxon>Archaea</taxon>
        <taxon>Methanobacteriati</taxon>
        <taxon>Methanobacteriota</taxon>
        <taxon>Stenosarchaea group</taxon>
        <taxon>Methanomicrobia</taxon>
        <taxon>Methanocellales</taxon>
        <taxon>Methanocellaceae</taxon>
        <taxon>Methanocella</taxon>
    </lineage>
</organism>
<reference evidence="7 8" key="1">
    <citation type="journal article" date="2012" name="J. Bacteriol.">
        <title>Complete genome sequence of a thermophilic methanogen, Methanocella conradii HZ254, isolated from Chinese rice field soil.</title>
        <authorList>
            <person name="Lu Z."/>
            <person name="Lu Y."/>
        </authorList>
    </citation>
    <scope>NUCLEOTIDE SEQUENCE [LARGE SCALE GENOMIC DNA]</scope>
    <source>
        <strain evidence="8">DSM 24694 / JCM 17849 / CGMCC 1.5162 / HZ254</strain>
    </source>
</reference>